<keyword evidence="9 11" id="KW-0675">Receptor</keyword>
<reference evidence="15" key="1">
    <citation type="submission" date="2025-08" db="UniProtKB">
        <authorList>
            <consortium name="RefSeq"/>
        </authorList>
    </citation>
    <scope>IDENTIFICATION</scope>
</reference>
<dbReference type="KEGG" id="gsh:117349676"/>
<evidence type="ECO:0000256" key="7">
    <source>
        <dbReference type="ARBA" id="ARBA00023040"/>
    </source>
</evidence>
<dbReference type="PROSITE" id="PS50262">
    <property type="entry name" value="G_PROTEIN_RECEP_F1_2"/>
    <property type="match status" value="1"/>
</dbReference>
<keyword evidence="2 12" id="KW-1003">Cell membrane</keyword>
<keyword evidence="10 11" id="KW-0807">Transducer</keyword>
<evidence type="ECO:0000256" key="2">
    <source>
        <dbReference type="ARBA" id="ARBA00022475"/>
    </source>
</evidence>
<evidence type="ECO:0000256" key="5">
    <source>
        <dbReference type="ARBA" id="ARBA00022725"/>
    </source>
</evidence>
<keyword evidence="4 11" id="KW-0812">Transmembrane</keyword>
<evidence type="ECO:0000313" key="14">
    <source>
        <dbReference type="Proteomes" id="UP000515159"/>
    </source>
</evidence>
<dbReference type="PANTHER" id="PTHR26452">
    <property type="entry name" value="OLFACTORY RECEPTOR"/>
    <property type="match status" value="1"/>
</dbReference>
<dbReference type="GO" id="GO:0004984">
    <property type="term" value="F:olfactory receptor activity"/>
    <property type="evidence" value="ECO:0007669"/>
    <property type="project" value="InterPro"/>
</dbReference>
<dbReference type="InterPro" id="IPR017452">
    <property type="entry name" value="GPCR_Rhodpsn_7TM"/>
</dbReference>
<dbReference type="GeneID" id="117349676"/>
<evidence type="ECO:0000256" key="11">
    <source>
        <dbReference type="RuleBase" id="RU000688"/>
    </source>
</evidence>
<accession>A0A6P8PV21</accession>
<comment type="subcellular location">
    <subcellularLocation>
        <location evidence="1 12">Cell membrane</location>
        <topology evidence="1 12">Multi-pass membrane protein</topology>
    </subcellularLocation>
</comment>
<feature type="transmembrane region" description="Helical" evidence="12">
    <location>
        <begin position="236"/>
        <end position="255"/>
    </location>
</feature>
<dbReference type="Pfam" id="PF13853">
    <property type="entry name" value="7tm_4"/>
    <property type="match status" value="1"/>
</dbReference>
<dbReference type="PRINTS" id="PR00245">
    <property type="entry name" value="OLFACTORYR"/>
</dbReference>
<dbReference type="Proteomes" id="UP000515159">
    <property type="component" value="Chromosome 16"/>
</dbReference>
<evidence type="ECO:0000256" key="10">
    <source>
        <dbReference type="ARBA" id="ARBA00023224"/>
    </source>
</evidence>
<dbReference type="InterPro" id="IPR050516">
    <property type="entry name" value="Olfactory_GPCR"/>
</dbReference>
<evidence type="ECO:0000256" key="4">
    <source>
        <dbReference type="ARBA" id="ARBA00022692"/>
    </source>
</evidence>
<evidence type="ECO:0000256" key="6">
    <source>
        <dbReference type="ARBA" id="ARBA00022989"/>
    </source>
</evidence>
<evidence type="ECO:0000256" key="1">
    <source>
        <dbReference type="ARBA" id="ARBA00004651"/>
    </source>
</evidence>
<dbReference type="PRINTS" id="PR00237">
    <property type="entry name" value="GPCRRHODOPSN"/>
</dbReference>
<evidence type="ECO:0000256" key="3">
    <source>
        <dbReference type="ARBA" id="ARBA00022606"/>
    </source>
</evidence>
<evidence type="ECO:0000313" key="15">
    <source>
        <dbReference type="RefSeq" id="XP_033779161.1"/>
    </source>
</evidence>
<comment type="similarity">
    <text evidence="11">Belongs to the G-protein coupled receptor 1 family.</text>
</comment>
<dbReference type="FunFam" id="1.20.1070.10:FF:000001">
    <property type="entry name" value="Olfactory receptor"/>
    <property type="match status" value="1"/>
</dbReference>
<dbReference type="AlphaFoldDB" id="A0A6P8PV21"/>
<feature type="transmembrane region" description="Helical" evidence="12">
    <location>
        <begin position="55"/>
        <end position="83"/>
    </location>
</feature>
<dbReference type="InterPro" id="IPR000276">
    <property type="entry name" value="GPCR_Rhodpsn"/>
</dbReference>
<name>A0A6P8PV21_GEOSA</name>
<feature type="transmembrane region" description="Helical" evidence="12">
    <location>
        <begin position="163"/>
        <end position="189"/>
    </location>
</feature>
<evidence type="ECO:0000256" key="9">
    <source>
        <dbReference type="ARBA" id="ARBA00023170"/>
    </source>
</evidence>
<dbReference type="Gene3D" id="1.20.1070.10">
    <property type="entry name" value="Rhodopsin 7-helix transmembrane proteins"/>
    <property type="match status" value="1"/>
</dbReference>
<protein>
    <recommendedName>
        <fullName evidence="12">Olfactory receptor</fullName>
    </recommendedName>
</protein>
<dbReference type="SUPFAM" id="SSF81321">
    <property type="entry name" value="Family A G protein-coupled receptor-like"/>
    <property type="match status" value="1"/>
</dbReference>
<sequence length="275" mass="31220">MILMGNLTIIAVVCLDPHLCKPMYFFLINLSFLDISYTSVTLPKLLDIILRSQNISVYGCFIQMYFFLSFACVEYIILSVMAYDRYVAICYPLRYIMIMNQRHCVLMAIMTWVFGFLEPVGYVVLISKFSFCASNEINHFFCDLSALLQLSCTSTSSIEAITYIFSAFVGLPCFIATFASYMCIISAILRIRTKEGRHKAFSTCSSHLIAIGLFYGTVLCLYVRPTSTQSVDQNKIFAVLYNVIIPLFNPIIYSLKNREVKRAVMRVLSRSGGKA</sequence>
<keyword evidence="5 12" id="KW-0552">Olfaction</keyword>
<dbReference type="GO" id="GO:0005886">
    <property type="term" value="C:plasma membrane"/>
    <property type="evidence" value="ECO:0007669"/>
    <property type="project" value="UniProtKB-SubCell"/>
</dbReference>
<feature type="transmembrane region" description="Helical" evidence="12">
    <location>
        <begin position="201"/>
        <end position="224"/>
    </location>
</feature>
<keyword evidence="6 12" id="KW-1133">Transmembrane helix</keyword>
<organism evidence="14 15">
    <name type="scientific">Geotrypetes seraphini</name>
    <name type="common">Gaboon caecilian</name>
    <name type="synonym">Caecilia seraphini</name>
    <dbReference type="NCBI Taxonomy" id="260995"/>
    <lineage>
        <taxon>Eukaryota</taxon>
        <taxon>Metazoa</taxon>
        <taxon>Chordata</taxon>
        <taxon>Craniata</taxon>
        <taxon>Vertebrata</taxon>
        <taxon>Euteleostomi</taxon>
        <taxon>Amphibia</taxon>
        <taxon>Gymnophiona</taxon>
        <taxon>Geotrypetes</taxon>
    </lineage>
</organism>
<gene>
    <name evidence="15" type="primary">LOC117349676</name>
</gene>
<feature type="transmembrane region" description="Helical" evidence="12">
    <location>
        <begin position="104"/>
        <end position="125"/>
    </location>
</feature>
<evidence type="ECO:0000256" key="8">
    <source>
        <dbReference type="ARBA" id="ARBA00023136"/>
    </source>
</evidence>
<dbReference type="InterPro" id="IPR000725">
    <property type="entry name" value="Olfact_rcpt"/>
</dbReference>
<evidence type="ECO:0000256" key="12">
    <source>
        <dbReference type="RuleBase" id="RU363047"/>
    </source>
</evidence>
<evidence type="ECO:0000259" key="13">
    <source>
        <dbReference type="PROSITE" id="PS50262"/>
    </source>
</evidence>
<proteinExistence type="inferred from homology"/>
<keyword evidence="7 11" id="KW-0297">G-protein coupled receptor</keyword>
<feature type="domain" description="G-protein coupled receptors family 1 profile" evidence="13">
    <location>
        <begin position="5"/>
        <end position="253"/>
    </location>
</feature>
<dbReference type="RefSeq" id="XP_033779161.1">
    <property type="nucleotide sequence ID" value="XM_033923270.1"/>
</dbReference>
<dbReference type="GO" id="GO:0004930">
    <property type="term" value="F:G protein-coupled receptor activity"/>
    <property type="evidence" value="ECO:0007669"/>
    <property type="project" value="UniProtKB-KW"/>
</dbReference>
<keyword evidence="14" id="KW-1185">Reference proteome</keyword>
<dbReference type="PROSITE" id="PS00237">
    <property type="entry name" value="G_PROTEIN_RECEP_F1_1"/>
    <property type="match status" value="1"/>
</dbReference>
<keyword evidence="8 12" id="KW-0472">Membrane</keyword>
<dbReference type="InParanoid" id="A0A6P8PV21"/>
<dbReference type="OrthoDB" id="5967130at2759"/>
<keyword evidence="3 12" id="KW-0716">Sensory transduction</keyword>
<dbReference type="CDD" id="cd13954">
    <property type="entry name" value="7tmA_OR"/>
    <property type="match status" value="1"/>
</dbReference>